<dbReference type="InterPro" id="IPR036388">
    <property type="entry name" value="WH-like_DNA-bd_sf"/>
</dbReference>
<dbReference type="InterPro" id="IPR000524">
    <property type="entry name" value="Tscrpt_reg_HTH_GntR"/>
</dbReference>
<proteinExistence type="predicted"/>
<dbReference type="InterPro" id="IPR036390">
    <property type="entry name" value="WH_DNA-bd_sf"/>
</dbReference>
<evidence type="ECO:0000313" key="6">
    <source>
        <dbReference type="Proteomes" id="UP001595904"/>
    </source>
</evidence>
<dbReference type="Proteomes" id="UP001595904">
    <property type="component" value="Unassembled WGS sequence"/>
</dbReference>
<dbReference type="InterPro" id="IPR008920">
    <property type="entry name" value="TF_FadR/GntR_C"/>
</dbReference>
<evidence type="ECO:0000256" key="2">
    <source>
        <dbReference type="ARBA" id="ARBA00023125"/>
    </source>
</evidence>
<dbReference type="SMART" id="SM00895">
    <property type="entry name" value="FCD"/>
    <property type="match status" value="1"/>
</dbReference>
<dbReference type="Gene3D" id="1.10.10.10">
    <property type="entry name" value="Winged helix-like DNA-binding domain superfamily/Winged helix DNA-binding domain"/>
    <property type="match status" value="1"/>
</dbReference>
<keyword evidence="2" id="KW-0238">DNA-binding</keyword>
<organism evidence="5 6">
    <name type="scientific">Steroidobacter flavus</name>
    <dbReference type="NCBI Taxonomy" id="1842136"/>
    <lineage>
        <taxon>Bacteria</taxon>
        <taxon>Pseudomonadati</taxon>
        <taxon>Pseudomonadota</taxon>
        <taxon>Gammaproteobacteria</taxon>
        <taxon>Steroidobacterales</taxon>
        <taxon>Steroidobacteraceae</taxon>
        <taxon>Steroidobacter</taxon>
    </lineage>
</organism>
<dbReference type="RefSeq" id="WP_380600560.1">
    <property type="nucleotide sequence ID" value="NZ_JBHSDU010000010.1"/>
</dbReference>
<sequence length="257" mass="27905">MGILHSVPMSQRPTLSAQVARHLLDLISRESLKPGDAVPSEVQICKQLSVSRGSVREAYRTLAALGILEIESGRRPRLQPMSAHVLAQVFGYALNTAQVNATHVIETRRAIEVQGAQLAARHVTEAQKRVLQELVQQMRSALSDRDHARRMAADMAIHTTLAEASLNPLNSLLLTALRAPLEQLMHIDLGSRRSESELMRIVDAHEAIVERVCSGDAVGAGAAMAMHFDLSVASISRIEQALQATDAPSQLTEGARP</sequence>
<dbReference type="CDD" id="cd07377">
    <property type="entry name" value="WHTH_GntR"/>
    <property type="match status" value="1"/>
</dbReference>
<protein>
    <submittedName>
        <fullName evidence="5">FadR/GntR family transcriptional regulator</fullName>
    </submittedName>
</protein>
<dbReference type="Pfam" id="PF07729">
    <property type="entry name" value="FCD"/>
    <property type="match status" value="1"/>
</dbReference>
<gene>
    <name evidence="5" type="ORF">ACFPN2_21870</name>
</gene>
<dbReference type="Pfam" id="PF00392">
    <property type="entry name" value="GntR"/>
    <property type="match status" value="1"/>
</dbReference>
<keyword evidence="6" id="KW-1185">Reference proteome</keyword>
<dbReference type="SUPFAM" id="SSF46785">
    <property type="entry name" value="Winged helix' DNA-binding domain"/>
    <property type="match status" value="1"/>
</dbReference>
<dbReference type="PROSITE" id="PS50949">
    <property type="entry name" value="HTH_GNTR"/>
    <property type="match status" value="1"/>
</dbReference>
<dbReference type="EMBL" id="JBHSDU010000010">
    <property type="protein sequence ID" value="MFC4311747.1"/>
    <property type="molecule type" value="Genomic_DNA"/>
</dbReference>
<evidence type="ECO:0000313" key="5">
    <source>
        <dbReference type="EMBL" id="MFC4311747.1"/>
    </source>
</evidence>
<keyword evidence="1" id="KW-0805">Transcription regulation</keyword>
<dbReference type="PRINTS" id="PR00035">
    <property type="entry name" value="HTHGNTR"/>
</dbReference>
<dbReference type="SUPFAM" id="SSF48008">
    <property type="entry name" value="GntR ligand-binding domain-like"/>
    <property type="match status" value="1"/>
</dbReference>
<dbReference type="InterPro" id="IPR011711">
    <property type="entry name" value="GntR_C"/>
</dbReference>
<keyword evidence="3" id="KW-0804">Transcription</keyword>
<dbReference type="SMART" id="SM00345">
    <property type="entry name" value="HTH_GNTR"/>
    <property type="match status" value="1"/>
</dbReference>
<dbReference type="Gene3D" id="1.20.120.530">
    <property type="entry name" value="GntR ligand-binding domain-like"/>
    <property type="match status" value="1"/>
</dbReference>
<accession>A0ABV8SXJ5</accession>
<evidence type="ECO:0000256" key="3">
    <source>
        <dbReference type="ARBA" id="ARBA00023163"/>
    </source>
</evidence>
<dbReference type="PANTHER" id="PTHR43537:SF24">
    <property type="entry name" value="GLUCONATE OPERON TRANSCRIPTIONAL REPRESSOR"/>
    <property type="match status" value="1"/>
</dbReference>
<name>A0ABV8SXJ5_9GAMM</name>
<comment type="caution">
    <text evidence="5">The sequence shown here is derived from an EMBL/GenBank/DDBJ whole genome shotgun (WGS) entry which is preliminary data.</text>
</comment>
<dbReference type="PANTHER" id="PTHR43537">
    <property type="entry name" value="TRANSCRIPTIONAL REGULATOR, GNTR FAMILY"/>
    <property type="match status" value="1"/>
</dbReference>
<evidence type="ECO:0000259" key="4">
    <source>
        <dbReference type="PROSITE" id="PS50949"/>
    </source>
</evidence>
<reference evidence="6" key="1">
    <citation type="journal article" date="2019" name="Int. J. Syst. Evol. Microbiol.">
        <title>The Global Catalogue of Microorganisms (GCM) 10K type strain sequencing project: providing services to taxonomists for standard genome sequencing and annotation.</title>
        <authorList>
            <consortium name="The Broad Institute Genomics Platform"/>
            <consortium name="The Broad Institute Genome Sequencing Center for Infectious Disease"/>
            <person name="Wu L."/>
            <person name="Ma J."/>
        </authorList>
    </citation>
    <scope>NUCLEOTIDE SEQUENCE [LARGE SCALE GENOMIC DNA]</scope>
    <source>
        <strain evidence="6">CGMCC 1.10759</strain>
    </source>
</reference>
<feature type="domain" description="HTH gntR-type" evidence="4">
    <location>
        <begin position="13"/>
        <end position="81"/>
    </location>
</feature>
<evidence type="ECO:0000256" key="1">
    <source>
        <dbReference type="ARBA" id="ARBA00023015"/>
    </source>
</evidence>